<evidence type="ECO:0000256" key="11">
    <source>
        <dbReference type="ARBA" id="ARBA00023303"/>
    </source>
</evidence>
<protein>
    <submittedName>
        <fullName evidence="16">Amino acid ABC transporter substrate-binding protein, PAAT family</fullName>
    </submittedName>
</protein>
<evidence type="ECO:0000256" key="6">
    <source>
        <dbReference type="ARBA" id="ARBA00023065"/>
    </source>
</evidence>
<keyword evidence="3" id="KW-0812">Transmembrane</keyword>
<reference evidence="16 17" key="1">
    <citation type="submission" date="2017-04" db="EMBL/GenBank/DDBJ databases">
        <authorList>
            <person name="Afonso C.L."/>
            <person name="Miller P.J."/>
            <person name="Scott M.A."/>
            <person name="Spackman E."/>
            <person name="Goraichik I."/>
            <person name="Dimitrov K.M."/>
            <person name="Suarez D.L."/>
            <person name="Swayne D.E."/>
        </authorList>
    </citation>
    <scope>NUCLEOTIDE SEQUENCE [LARGE SCALE GENOMIC DNA]</scope>
    <source>
        <strain evidence="16 17">11</strain>
    </source>
</reference>
<dbReference type="STRING" id="1852522.SAMN06295960_3726"/>
<dbReference type="RefSeq" id="WP_085496664.1">
    <property type="nucleotide sequence ID" value="NZ_FXAZ01000005.1"/>
</dbReference>
<dbReference type="AlphaFoldDB" id="A0A1X7LMU2"/>
<feature type="signal peptide" evidence="12">
    <location>
        <begin position="1"/>
        <end position="30"/>
    </location>
</feature>
<feature type="domain" description="Ionotropic glutamate receptor C-terminal" evidence="14">
    <location>
        <begin position="49"/>
        <end position="272"/>
    </location>
</feature>
<dbReference type="PROSITE" id="PS51257">
    <property type="entry name" value="PROKAR_LIPOPROTEIN"/>
    <property type="match status" value="1"/>
</dbReference>
<gene>
    <name evidence="16" type="ORF">SAMN06295960_3726</name>
</gene>
<dbReference type="InterPro" id="IPR001320">
    <property type="entry name" value="Iontro_rcpt_C"/>
</dbReference>
<evidence type="ECO:0000256" key="12">
    <source>
        <dbReference type="SAM" id="SignalP"/>
    </source>
</evidence>
<dbReference type="SMART" id="SM00062">
    <property type="entry name" value="PBPb"/>
    <property type="match status" value="1"/>
</dbReference>
<keyword evidence="5" id="KW-1133">Transmembrane helix</keyword>
<proteinExistence type="predicted"/>
<dbReference type="SMART" id="SM00079">
    <property type="entry name" value="PBPe"/>
    <property type="match status" value="1"/>
</dbReference>
<evidence type="ECO:0000256" key="10">
    <source>
        <dbReference type="ARBA" id="ARBA00023286"/>
    </source>
</evidence>
<keyword evidence="9" id="KW-0325">Glycoprotein</keyword>
<dbReference type="Proteomes" id="UP000193834">
    <property type="component" value="Unassembled WGS sequence"/>
</dbReference>
<dbReference type="Gene3D" id="3.40.190.10">
    <property type="entry name" value="Periplasmic binding protein-like II"/>
    <property type="match status" value="2"/>
</dbReference>
<keyword evidence="8" id="KW-0675">Receptor</keyword>
<keyword evidence="4 12" id="KW-0732">Signal</keyword>
<dbReference type="GO" id="GO:0015276">
    <property type="term" value="F:ligand-gated monoatomic ion channel activity"/>
    <property type="evidence" value="ECO:0007669"/>
    <property type="project" value="InterPro"/>
</dbReference>
<evidence type="ECO:0000256" key="9">
    <source>
        <dbReference type="ARBA" id="ARBA00023180"/>
    </source>
</evidence>
<keyword evidence="10" id="KW-1071">Ligand-gated ion channel</keyword>
<dbReference type="InterPro" id="IPR001638">
    <property type="entry name" value="Solute-binding_3/MltF_N"/>
</dbReference>
<keyword evidence="17" id="KW-1185">Reference proteome</keyword>
<evidence type="ECO:0000256" key="5">
    <source>
        <dbReference type="ARBA" id="ARBA00022989"/>
    </source>
</evidence>
<keyword evidence="11" id="KW-0407">Ion channel</keyword>
<evidence type="ECO:0000313" key="17">
    <source>
        <dbReference type="Proteomes" id="UP000193834"/>
    </source>
</evidence>
<evidence type="ECO:0000259" key="14">
    <source>
        <dbReference type="SMART" id="SM00079"/>
    </source>
</evidence>
<accession>A0A1X7LMU2</accession>
<comment type="subcellular location">
    <subcellularLocation>
        <location evidence="1">Membrane</location>
        <topology evidence="1">Multi-pass membrane protein</topology>
    </subcellularLocation>
</comment>
<evidence type="ECO:0000313" key="16">
    <source>
        <dbReference type="EMBL" id="SMG54449.1"/>
    </source>
</evidence>
<evidence type="ECO:0000256" key="7">
    <source>
        <dbReference type="ARBA" id="ARBA00023136"/>
    </source>
</evidence>
<dbReference type="SUPFAM" id="SSF53850">
    <property type="entry name" value="Periplasmic binding protein-like II"/>
    <property type="match status" value="1"/>
</dbReference>
<keyword evidence="6" id="KW-0406">Ion transport</keyword>
<keyword evidence="7" id="KW-0472">Membrane</keyword>
<name>A0A1X7LMU2_9BACL</name>
<evidence type="ECO:0000256" key="2">
    <source>
        <dbReference type="ARBA" id="ARBA00022448"/>
    </source>
</evidence>
<evidence type="ECO:0000259" key="15">
    <source>
        <dbReference type="SMART" id="SM00918"/>
    </source>
</evidence>
<dbReference type="GO" id="GO:0016020">
    <property type="term" value="C:membrane"/>
    <property type="evidence" value="ECO:0007669"/>
    <property type="project" value="UniProtKB-SubCell"/>
</dbReference>
<dbReference type="PANTHER" id="PTHR35936">
    <property type="entry name" value="MEMBRANE-BOUND LYTIC MUREIN TRANSGLYCOSYLASE F"/>
    <property type="match status" value="1"/>
</dbReference>
<evidence type="ECO:0000256" key="4">
    <source>
        <dbReference type="ARBA" id="ARBA00022729"/>
    </source>
</evidence>
<evidence type="ECO:0000259" key="13">
    <source>
        <dbReference type="SMART" id="SM00062"/>
    </source>
</evidence>
<sequence length="276" mass="30113">MKNRWRRTTLSLIVLTIIAMVAAGCGTASKEEGAAAGSSSLEKIKQEGKIVIGMMGTYAPYNFLNENKEIDGYDADIAKAIAKHMGVEAEIVTGEFSGLIEGLQRGKFNALISQVTITEERKQSIDFSAPYIKNAVNVVVKEDNQDIHSVEDFKGKKIGVGLGTNDEAYLRNEVLPKVGDFEIVTYKDVITSLMDLNTGRIDATINNVFAIKPMIEEKGVKVKAVGDPIKEDVAGIAIKKGQPELLDAINKAFEAMKQDGSYAEIHKKWFGVEPTL</sequence>
<dbReference type="OrthoDB" id="8613538at2"/>
<dbReference type="InterPro" id="IPR019594">
    <property type="entry name" value="Glu/Gly-bd"/>
</dbReference>
<dbReference type="PANTHER" id="PTHR35936:SF19">
    <property type="entry name" value="AMINO-ACID-BINDING PROTEIN YXEM-RELATED"/>
    <property type="match status" value="1"/>
</dbReference>
<organism evidence="16 17">
    <name type="scientific">Paenibacillus aquistagni</name>
    <dbReference type="NCBI Taxonomy" id="1852522"/>
    <lineage>
        <taxon>Bacteria</taxon>
        <taxon>Bacillati</taxon>
        <taxon>Bacillota</taxon>
        <taxon>Bacilli</taxon>
        <taxon>Bacillales</taxon>
        <taxon>Paenibacillaceae</taxon>
        <taxon>Paenibacillus</taxon>
    </lineage>
</organism>
<feature type="domain" description="Ionotropic glutamate receptor L-glutamate and glycine-binding" evidence="15">
    <location>
        <begin position="60"/>
        <end position="105"/>
    </location>
</feature>
<feature type="domain" description="Solute-binding protein family 3/N-terminal" evidence="13">
    <location>
        <begin position="49"/>
        <end position="273"/>
    </location>
</feature>
<dbReference type="EMBL" id="FXAZ01000005">
    <property type="protein sequence ID" value="SMG54449.1"/>
    <property type="molecule type" value="Genomic_DNA"/>
</dbReference>
<dbReference type="SMART" id="SM00918">
    <property type="entry name" value="Lig_chan-Glu_bd"/>
    <property type="match status" value="1"/>
</dbReference>
<evidence type="ECO:0000256" key="1">
    <source>
        <dbReference type="ARBA" id="ARBA00004141"/>
    </source>
</evidence>
<dbReference type="Pfam" id="PF00497">
    <property type="entry name" value="SBP_bac_3"/>
    <property type="match status" value="1"/>
</dbReference>
<keyword evidence="2" id="KW-0813">Transport</keyword>
<evidence type="ECO:0000256" key="8">
    <source>
        <dbReference type="ARBA" id="ARBA00023170"/>
    </source>
</evidence>
<evidence type="ECO:0000256" key="3">
    <source>
        <dbReference type="ARBA" id="ARBA00022692"/>
    </source>
</evidence>
<feature type="chain" id="PRO_5013095502" evidence="12">
    <location>
        <begin position="31"/>
        <end position="276"/>
    </location>
</feature>